<dbReference type="GO" id="GO:0016787">
    <property type="term" value="F:hydrolase activity"/>
    <property type="evidence" value="ECO:0007669"/>
    <property type="project" value="UniProtKB-KW"/>
</dbReference>
<dbReference type="Gene3D" id="2.40.160.20">
    <property type="match status" value="1"/>
</dbReference>
<dbReference type="PROSITE" id="PS51257">
    <property type="entry name" value="PROKAR_LIPOPROTEIN"/>
    <property type="match status" value="1"/>
</dbReference>
<proteinExistence type="predicted"/>
<dbReference type="RefSeq" id="WP_259413309.1">
    <property type="nucleotide sequence ID" value="NZ_JANWGH010000001.1"/>
</dbReference>
<name>A0ABT2G2Z3_9BACT</name>
<comment type="caution">
    <text evidence="1">The sequence shown here is derived from an EMBL/GenBank/DDBJ whole genome shotgun (WGS) entry which is preliminary data.</text>
</comment>
<dbReference type="EMBL" id="JANWGH010000001">
    <property type="protein sequence ID" value="MCS5489639.1"/>
    <property type="molecule type" value="Genomic_DNA"/>
</dbReference>
<evidence type="ECO:0000313" key="1">
    <source>
        <dbReference type="EMBL" id="MCS5489639.1"/>
    </source>
</evidence>
<evidence type="ECO:0000313" key="2">
    <source>
        <dbReference type="Proteomes" id="UP001206788"/>
    </source>
</evidence>
<gene>
    <name evidence="1" type="ORF">NY014_04320</name>
</gene>
<keyword evidence="2" id="KW-1185">Reference proteome</keyword>
<reference evidence="1 2" key="1">
    <citation type="submission" date="2022-08" db="EMBL/GenBank/DDBJ databases">
        <title>Algoriphagus sp. CAU 1643 isolated from mud.</title>
        <authorList>
            <person name="Kim W."/>
        </authorList>
    </citation>
    <scope>NUCLEOTIDE SEQUENCE [LARGE SCALE GENOMIC DNA]</scope>
    <source>
        <strain evidence="1 2">CAU 1643</strain>
    </source>
</reference>
<organism evidence="1 2">
    <name type="scientific">Algoriphagus limi</name>
    <dbReference type="NCBI Taxonomy" id="2975273"/>
    <lineage>
        <taxon>Bacteria</taxon>
        <taxon>Pseudomonadati</taxon>
        <taxon>Bacteroidota</taxon>
        <taxon>Cytophagia</taxon>
        <taxon>Cytophagales</taxon>
        <taxon>Cyclobacteriaceae</taxon>
        <taxon>Algoriphagus</taxon>
    </lineage>
</organism>
<dbReference type="InterPro" id="IPR018550">
    <property type="entry name" value="Lipid-A_deacylase-rel"/>
</dbReference>
<dbReference type="Proteomes" id="UP001206788">
    <property type="component" value="Unassembled WGS sequence"/>
</dbReference>
<keyword evidence="1" id="KW-0378">Hydrolase</keyword>
<sequence length="369" mass="42844">MRKVVKIYFVFFLLFACSIKAWSQKEYKKVLEASFESGPLISNGQPWANAIKDLVSYHAVDVRLGWRKNTNSYYGQIYRYPVFGIGISTTLPYQSEIGRPQGVYWFFDIPFKEFSKDRKVNFSYFGHLGLGFNLNPYDSLENPLNRYIGSELNSYIHLGIKGNYFLTEQTHLFLMLGIKHFSNGSTKKPNAGINLVPFSVGVRYNFDKREAQTPELWERPELLQKGYWNTAVYLGSKNYEVGGASYFRGGANLTYMWEKSYKYRYGIGLDVFFAPGLKDREGLSDVSFWDQTSIAAAGAWEWKLTENLYIPVGFGVYLHRNEENQEFTWFYERVGLRYSLNNQVFTGIQIKAHKLKADFFEFTVGYSFK</sequence>
<protein>
    <submittedName>
        <fullName evidence="1">Acyloxyacyl hydrolase</fullName>
    </submittedName>
</protein>
<accession>A0ABT2G2Z3</accession>
<dbReference type="Pfam" id="PF09411">
    <property type="entry name" value="PagL"/>
    <property type="match status" value="1"/>
</dbReference>